<dbReference type="PANTHER" id="PTHR30483">
    <property type="entry name" value="LEUCINE-SPECIFIC-BINDING PROTEIN"/>
    <property type="match status" value="1"/>
</dbReference>
<dbReference type="EMBL" id="AP009389">
    <property type="protein sequence ID" value="BAF60563.1"/>
    <property type="molecule type" value="Genomic_DNA"/>
</dbReference>
<evidence type="ECO:0000256" key="3">
    <source>
        <dbReference type="ARBA" id="ARBA00022729"/>
    </source>
</evidence>
<proteinExistence type="inferred from homology"/>
<evidence type="ECO:0000313" key="6">
    <source>
        <dbReference type="EMBL" id="BAF60563.1"/>
    </source>
</evidence>
<accession>A5CZK0</accession>
<dbReference type="InterPro" id="IPR028081">
    <property type="entry name" value="Leu-bd"/>
</dbReference>
<evidence type="ECO:0000313" key="7">
    <source>
        <dbReference type="Proteomes" id="UP000006556"/>
    </source>
</evidence>
<dbReference type="InterPro" id="IPR000709">
    <property type="entry name" value="Leu_Ile_Val-bd"/>
</dbReference>
<name>A5CZK0_PELTS</name>
<dbReference type="InterPro" id="IPR051010">
    <property type="entry name" value="BCAA_transport"/>
</dbReference>
<keyword evidence="7" id="KW-1185">Reference proteome</keyword>
<evidence type="ECO:0000259" key="5">
    <source>
        <dbReference type="Pfam" id="PF13458"/>
    </source>
</evidence>
<organism evidence="6 7">
    <name type="scientific">Pelotomaculum thermopropionicum (strain DSM 13744 / JCM 10971 / SI)</name>
    <dbReference type="NCBI Taxonomy" id="370438"/>
    <lineage>
        <taxon>Bacteria</taxon>
        <taxon>Bacillati</taxon>
        <taxon>Bacillota</taxon>
        <taxon>Clostridia</taxon>
        <taxon>Eubacteriales</taxon>
        <taxon>Desulfotomaculaceae</taxon>
        <taxon>Pelotomaculum</taxon>
    </lineage>
</organism>
<dbReference type="PANTHER" id="PTHR30483:SF6">
    <property type="entry name" value="PERIPLASMIC BINDING PROTEIN OF ABC TRANSPORTER FOR NATURAL AMINO ACIDS"/>
    <property type="match status" value="1"/>
</dbReference>
<dbReference type="InterPro" id="IPR028082">
    <property type="entry name" value="Peripla_BP_I"/>
</dbReference>
<dbReference type="eggNOG" id="COG0683">
    <property type="taxonomic scope" value="Bacteria"/>
</dbReference>
<dbReference type="HOGENOM" id="CLU_027128_6_2_9"/>
<evidence type="ECO:0000256" key="1">
    <source>
        <dbReference type="ARBA" id="ARBA00010062"/>
    </source>
</evidence>
<gene>
    <name evidence="6" type="primary">LivK</name>
    <name evidence="6" type="ordered locus">PTH_2382</name>
</gene>
<dbReference type="Proteomes" id="UP000006556">
    <property type="component" value="Chromosome"/>
</dbReference>
<reference evidence="7" key="1">
    <citation type="journal article" date="2008" name="Genome Res.">
        <title>The genome of Pelotomaculum thermopropionicum reveals niche-associated evolution in anaerobic microbiota.</title>
        <authorList>
            <person name="Kosaka T."/>
            <person name="Kato S."/>
            <person name="Shimoyama T."/>
            <person name="Ishii S."/>
            <person name="Abe T."/>
            <person name="Watanabe K."/>
        </authorList>
    </citation>
    <scope>NUCLEOTIDE SEQUENCE [LARGE SCALE GENOMIC DNA]</scope>
    <source>
        <strain evidence="7">DSM 13744 / JCM 10971 / SI</strain>
    </source>
</reference>
<dbReference type="AlphaFoldDB" id="A5CZK0"/>
<feature type="domain" description="Leucine-binding protein" evidence="5">
    <location>
        <begin position="46"/>
        <end position="357"/>
    </location>
</feature>
<protein>
    <submittedName>
        <fullName evidence="6">ABC-type branched-chain amino acid transport systems, periplasmic component</fullName>
    </submittedName>
</protein>
<evidence type="ECO:0000256" key="4">
    <source>
        <dbReference type="ARBA" id="ARBA00022970"/>
    </source>
</evidence>
<dbReference type="PRINTS" id="PR00337">
    <property type="entry name" value="LEUILEVALBP"/>
</dbReference>
<dbReference type="STRING" id="370438.PTH_2382"/>
<dbReference type="Gene3D" id="3.40.50.2300">
    <property type="match status" value="2"/>
</dbReference>
<dbReference type="GO" id="GO:0006865">
    <property type="term" value="P:amino acid transport"/>
    <property type="evidence" value="ECO:0007669"/>
    <property type="project" value="UniProtKB-KW"/>
</dbReference>
<keyword evidence="3" id="KW-0732">Signal</keyword>
<evidence type="ECO:0000256" key="2">
    <source>
        <dbReference type="ARBA" id="ARBA00022448"/>
    </source>
</evidence>
<sequence length="379" mass="40868">MTQNNGRKKILILLAGLILIFCLVTRLAGCFHRSGREDIVIGLAWPFATKNSMLKEGVELAVDEINGRGGIKGKKIRLVEKDDEGTVTGGVNAAQSLVKIPNLVAVIGHRASFVSIAASAIYEEAGVLMLSPASTAPNLTQRGYKLIFRNIPGDDEIARQLALFAAGRGHRRMAVYYSEDSYGLGLANSFEDHAKKAGIKIIDRISYYADQDDLARLAKKWQALDYDGIFVAHYMPDGAEFIADAAKAGITAPFLAGDAMDTPELYKIAGKAAEGTVVGSIFNPGDPRPETRQFIENFSKKYNTAPTPYAAQGYDAVHLLAAAVEESGSTDPRAVAGKLRTFKDRPGAAGTHTFTENGDDVGNLVVKKVIRDGQFNFIN</sequence>
<dbReference type="Pfam" id="PF13458">
    <property type="entry name" value="Peripla_BP_6"/>
    <property type="match status" value="1"/>
</dbReference>
<dbReference type="CDD" id="cd06344">
    <property type="entry name" value="PBP1_ABC_HAAT-like"/>
    <property type="match status" value="1"/>
</dbReference>
<dbReference type="KEGG" id="pth:PTH_2382"/>
<keyword evidence="2" id="KW-0813">Transport</keyword>
<dbReference type="SUPFAM" id="SSF53822">
    <property type="entry name" value="Periplasmic binding protein-like I"/>
    <property type="match status" value="1"/>
</dbReference>
<keyword evidence="4" id="KW-0029">Amino-acid transport</keyword>
<comment type="similarity">
    <text evidence="1">Belongs to the leucine-binding protein family.</text>
</comment>